<reference evidence="1" key="1">
    <citation type="submission" date="2020-05" db="EMBL/GenBank/DDBJ databases">
        <authorList>
            <person name="Chiriac C."/>
            <person name="Salcher M."/>
            <person name="Ghai R."/>
            <person name="Kavagutti S V."/>
        </authorList>
    </citation>
    <scope>NUCLEOTIDE SEQUENCE</scope>
</reference>
<organism evidence="1">
    <name type="scientific">uncultured Caudovirales phage</name>
    <dbReference type="NCBI Taxonomy" id="2100421"/>
    <lineage>
        <taxon>Viruses</taxon>
        <taxon>Duplodnaviria</taxon>
        <taxon>Heunggongvirae</taxon>
        <taxon>Uroviricota</taxon>
        <taxon>Caudoviricetes</taxon>
        <taxon>Peduoviridae</taxon>
        <taxon>Maltschvirus</taxon>
        <taxon>Maltschvirus maltsch</taxon>
    </lineage>
</organism>
<accession>A0A6J5R3B8</accession>
<protein>
    <submittedName>
        <fullName evidence="1">Uncharacterized protein</fullName>
    </submittedName>
</protein>
<dbReference type="EMBL" id="LR797178">
    <property type="protein sequence ID" value="CAB4191800.1"/>
    <property type="molecule type" value="Genomic_DNA"/>
</dbReference>
<sequence>MKPEIDIPIVMLECDHCETSWKTALAEFPNLGERFEKAKIGYDNMIMSNDPELVAFERRRDELKQLKPCWDFVSPDGFSTSICADCLREIANKCDSFQGKP</sequence>
<evidence type="ECO:0000313" key="1">
    <source>
        <dbReference type="EMBL" id="CAB4191800.1"/>
    </source>
</evidence>
<name>A0A6J5R3B8_9CAUD</name>
<gene>
    <name evidence="1" type="ORF">UFOVP1229_146</name>
</gene>
<proteinExistence type="predicted"/>